<proteinExistence type="inferred from homology"/>
<keyword evidence="6" id="KW-0735">Signal-anchor</keyword>
<dbReference type="PANTHER" id="PTHR19297:SF191">
    <property type="entry name" value="PROTEIN XYLOSYLTRANSFERASE"/>
    <property type="match status" value="1"/>
</dbReference>
<dbReference type="EMBL" id="JAZGQO010000004">
    <property type="protein sequence ID" value="KAK6187395.1"/>
    <property type="molecule type" value="Genomic_DNA"/>
</dbReference>
<keyword evidence="5" id="KW-0812">Transmembrane</keyword>
<evidence type="ECO:0000256" key="7">
    <source>
        <dbReference type="ARBA" id="ARBA00022989"/>
    </source>
</evidence>
<dbReference type="AlphaFoldDB" id="A0AAN8QBF2"/>
<sequence>MHMNQTFSTRSSIKNEVIQKTLGKPKKQVTNTELEFNSFKIKNINCANVLKGDESAIAEARKQPRNIPSYKTLIKHTENCDLFKQVYGYNNILNTEEEKQFPIAFNILLYKDVAQVEILLRAIYRPQNYYCLHVDGFSPDHVHKAAKSLADCFDNVFIVSKTENIVYQSFQRLQADLNCMADHLAKPDWKYLINLPSQELPIKTNLQIVRILKLLNNTNQVGCTRGIGIIMKRFLHRYDYVYDENGTYKIVNTLEKYKLPPHHFLTAKGTAYVLLTHQFVKYVLTSQIAKDVLDWCRGILSPDEYYWSMLNFNHHVPVPGSGQEACLKVTELSTYVSWAITKTPDECHGKWLRHICVFSAGDLKMLVNRAELFANKFELEYSYPAIQCLSEWLHNQTLSPQAIDTQFYKRLYLKKITYQLDLWTNLKPIQFNETDL</sequence>
<dbReference type="PANTHER" id="PTHR19297">
    <property type="entry name" value="GLYCOSYLTRANSFERASE 14 FAMILY MEMBER"/>
    <property type="match status" value="1"/>
</dbReference>
<comment type="similarity">
    <text evidence="10">Belongs to the glycosyltransferase 14 family.</text>
</comment>
<keyword evidence="3" id="KW-0328">Glycosyltransferase</keyword>
<evidence type="ECO:0000256" key="10">
    <source>
        <dbReference type="ARBA" id="ARBA00038150"/>
    </source>
</evidence>
<dbReference type="InterPro" id="IPR003406">
    <property type="entry name" value="Glyco_trans_14"/>
</dbReference>
<evidence type="ECO:0000313" key="12">
    <source>
        <dbReference type="Proteomes" id="UP001347796"/>
    </source>
</evidence>
<keyword evidence="12" id="KW-1185">Reference proteome</keyword>
<keyword evidence="4" id="KW-0808">Transferase</keyword>
<dbReference type="Proteomes" id="UP001347796">
    <property type="component" value="Unassembled WGS sequence"/>
</dbReference>
<dbReference type="GO" id="GO:0008375">
    <property type="term" value="F:acetylglucosaminyltransferase activity"/>
    <property type="evidence" value="ECO:0007669"/>
    <property type="project" value="TreeGrafter"/>
</dbReference>
<evidence type="ECO:0000256" key="3">
    <source>
        <dbReference type="ARBA" id="ARBA00022676"/>
    </source>
</evidence>
<evidence type="ECO:0000256" key="2">
    <source>
        <dbReference type="ARBA" id="ARBA00004922"/>
    </source>
</evidence>
<evidence type="ECO:0000256" key="5">
    <source>
        <dbReference type="ARBA" id="ARBA00022692"/>
    </source>
</evidence>
<evidence type="ECO:0000256" key="4">
    <source>
        <dbReference type="ARBA" id="ARBA00022679"/>
    </source>
</evidence>
<keyword evidence="8" id="KW-0472">Membrane</keyword>
<comment type="pathway">
    <text evidence="2">Protein modification; protein glycosylation.</text>
</comment>
<dbReference type="GO" id="GO:0016020">
    <property type="term" value="C:membrane"/>
    <property type="evidence" value="ECO:0007669"/>
    <property type="project" value="UniProtKB-SubCell"/>
</dbReference>
<protein>
    <recommendedName>
        <fullName evidence="13">Beta-1,3-galactosyl-O-glycosyl-glycoprotein beta-1,6-N-acetylglucosaminyltransferase</fullName>
    </recommendedName>
</protein>
<accession>A0AAN8QBF2</accession>
<name>A0AAN8QBF2_PATCE</name>
<comment type="caution">
    <text evidence="11">The sequence shown here is derived from an EMBL/GenBank/DDBJ whole genome shotgun (WGS) entry which is preliminary data.</text>
</comment>
<evidence type="ECO:0000256" key="6">
    <source>
        <dbReference type="ARBA" id="ARBA00022968"/>
    </source>
</evidence>
<evidence type="ECO:0000256" key="8">
    <source>
        <dbReference type="ARBA" id="ARBA00023136"/>
    </source>
</evidence>
<dbReference type="Pfam" id="PF02485">
    <property type="entry name" value="Branch"/>
    <property type="match status" value="1"/>
</dbReference>
<evidence type="ECO:0000256" key="9">
    <source>
        <dbReference type="ARBA" id="ARBA00023180"/>
    </source>
</evidence>
<comment type="subcellular location">
    <subcellularLocation>
        <location evidence="1">Membrane</location>
        <topology evidence="1">Single-pass type II membrane protein</topology>
    </subcellularLocation>
</comment>
<evidence type="ECO:0000313" key="11">
    <source>
        <dbReference type="EMBL" id="KAK6187395.1"/>
    </source>
</evidence>
<reference evidence="11 12" key="1">
    <citation type="submission" date="2024-01" db="EMBL/GenBank/DDBJ databases">
        <title>The genome of the rayed Mediterranean limpet Patella caerulea (Linnaeus, 1758).</title>
        <authorList>
            <person name="Anh-Thu Weber A."/>
            <person name="Halstead-Nussloch G."/>
        </authorList>
    </citation>
    <scope>NUCLEOTIDE SEQUENCE [LARGE SCALE GENOMIC DNA]</scope>
    <source>
        <strain evidence="11">AATW-2023a</strain>
        <tissue evidence="11">Whole specimen</tissue>
    </source>
</reference>
<gene>
    <name evidence="11" type="ORF">SNE40_005434</name>
</gene>
<evidence type="ECO:0000256" key="1">
    <source>
        <dbReference type="ARBA" id="ARBA00004606"/>
    </source>
</evidence>
<keyword evidence="7" id="KW-1133">Transmembrane helix</keyword>
<evidence type="ECO:0008006" key="13">
    <source>
        <dbReference type="Google" id="ProtNLM"/>
    </source>
</evidence>
<organism evidence="11 12">
    <name type="scientific">Patella caerulea</name>
    <name type="common">Rayed Mediterranean limpet</name>
    <dbReference type="NCBI Taxonomy" id="87958"/>
    <lineage>
        <taxon>Eukaryota</taxon>
        <taxon>Metazoa</taxon>
        <taxon>Spiralia</taxon>
        <taxon>Lophotrochozoa</taxon>
        <taxon>Mollusca</taxon>
        <taxon>Gastropoda</taxon>
        <taxon>Patellogastropoda</taxon>
        <taxon>Patelloidea</taxon>
        <taxon>Patellidae</taxon>
        <taxon>Patella</taxon>
    </lineage>
</organism>
<keyword evidence="9" id="KW-0325">Glycoprotein</keyword>